<dbReference type="InterPro" id="IPR038765">
    <property type="entry name" value="Papain-like_cys_pep_sf"/>
</dbReference>
<dbReference type="InterPro" id="IPR015410">
    <property type="entry name" value="DUF1985"/>
</dbReference>
<dbReference type="PROSITE" id="PS50600">
    <property type="entry name" value="ULP_PROTEASE"/>
    <property type="match status" value="1"/>
</dbReference>
<name>A0ABQ8BCM4_BRANA</name>
<keyword evidence="2" id="KW-0645">Protease</keyword>
<evidence type="ECO:0000256" key="3">
    <source>
        <dbReference type="ARBA" id="ARBA00022801"/>
    </source>
</evidence>
<keyword evidence="7" id="KW-1185">Reference proteome</keyword>
<feature type="region of interest" description="Disordered" evidence="4">
    <location>
        <begin position="493"/>
        <end position="534"/>
    </location>
</feature>
<dbReference type="InterPro" id="IPR003653">
    <property type="entry name" value="Peptidase_C48_C"/>
</dbReference>
<organism evidence="6 7">
    <name type="scientific">Brassica napus</name>
    <name type="common">Rape</name>
    <dbReference type="NCBI Taxonomy" id="3708"/>
    <lineage>
        <taxon>Eukaryota</taxon>
        <taxon>Viridiplantae</taxon>
        <taxon>Streptophyta</taxon>
        <taxon>Embryophyta</taxon>
        <taxon>Tracheophyta</taxon>
        <taxon>Spermatophyta</taxon>
        <taxon>Magnoliopsida</taxon>
        <taxon>eudicotyledons</taxon>
        <taxon>Gunneridae</taxon>
        <taxon>Pentapetalae</taxon>
        <taxon>rosids</taxon>
        <taxon>malvids</taxon>
        <taxon>Brassicales</taxon>
        <taxon>Brassicaceae</taxon>
        <taxon>Brassiceae</taxon>
        <taxon>Brassica</taxon>
    </lineage>
</organism>
<feature type="compositionally biased region" description="Low complexity" evidence="4">
    <location>
        <begin position="501"/>
        <end position="510"/>
    </location>
</feature>
<accession>A0ABQ8BCM4</accession>
<evidence type="ECO:0000259" key="5">
    <source>
        <dbReference type="PROSITE" id="PS50600"/>
    </source>
</evidence>
<dbReference type="Pfam" id="PF09331">
    <property type="entry name" value="DUF1985"/>
    <property type="match status" value="1"/>
</dbReference>
<dbReference type="EMBL" id="JAGKQM010000011">
    <property type="protein sequence ID" value="KAH0902564.1"/>
    <property type="molecule type" value="Genomic_DNA"/>
</dbReference>
<evidence type="ECO:0000313" key="6">
    <source>
        <dbReference type="EMBL" id="KAH0902564.1"/>
    </source>
</evidence>
<dbReference type="PANTHER" id="PTHR48449">
    <property type="entry name" value="DUF1985 DOMAIN-CONTAINING PROTEIN"/>
    <property type="match status" value="1"/>
</dbReference>
<dbReference type="PANTHER" id="PTHR48449:SF1">
    <property type="entry name" value="DUF1985 DOMAIN-CONTAINING PROTEIN"/>
    <property type="match status" value="1"/>
</dbReference>
<feature type="compositionally biased region" description="Basic and acidic residues" evidence="4">
    <location>
        <begin position="513"/>
        <end position="527"/>
    </location>
</feature>
<comment type="caution">
    <text evidence="6">The sequence shown here is derived from an EMBL/GenBank/DDBJ whole genome shotgun (WGS) entry which is preliminary data.</text>
</comment>
<evidence type="ECO:0000256" key="2">
    <source>
        <dbReference type="ARBA" id="ARBA00022670"/>
    </source>
</evidence>
<reference evidence="6 7" key="1">
    <citation type="submission" date="2021-05" db="EMBL/GenBank/DDBJ databases">
        <title>Genome Assembly of Synthetic Allotetraploid Brassica napus Reveals Homoeologous Exchanges between Subgenomes.</title>
        <authorList>
            <person name="Davis J.T."/>
        </authorList>
    </citation>
    <scope>NUCLEOTIDE SEQUENCE [LARGE SCALE GENOMIC DNA]</scope>
    <source>
        <strain evidence="7">cv. Da-Ae</strain>
        <tissue evidence="6">Seedling</tissue>
    </source>
</reference>
<dbReference type="Proteomes" id="UP000824890">
    <property type="component" value="Unassembled WGS sequence"/>
</dbReference>
<evidence type="ECO:0000313" key="7">
    <source>
        <dbReference type="Proteomes" id="UP000824890"/>
    </source>
</evidence>
<dbReference type="Pfam" id="PF02902">
    <property type="entry name" value="Peptidase_C48"/>
    <property type="match status" value="1"/>
</dbReference>
<evidence type="ECO:0000256" key="4">
    <source>
        <dbReference type="SAM" id="MobiDB-lite"/>
    </source>
</evidence>
<proteinExistence type="inferred from homology"/>
<gene>
    <name evidence="6" type="ORF">HID58_042067</name>
</gene>
<feature type="domain" description="Ubiquitin-like protease family profile" evidence="5">
    <location>
        <begin position="747"/>
        <end position="884"/>
    </location>
</feature>
<sequence>MGVAVIFFYIVSSVKVKREGEDGERRRLGFSAAGGVTLFRNLDSDVGAKEEGWKVGGERRIWIAHPEEVVGNQRLPSCLFATDRYTSKRFNLNASLEYLLQVRDVLKGTDEMERLLGSCFGVLFRLPVRRFAFSAKLVHGLLTRQLVTKKRLELWPVFGGDPLRFSLAEFGHVTGLPCGEFEEGYVVDEKARPAKGDYVFWDRLFGGGRRDITIEEVVAMVAGDKEMPPVRRLKLCLIIIVDGVLLATNQTPKPSVKHVKRLEKLDKFLSFQWGRESFRWTISSMIPPVKVIGKCDDPNGVFCRKLRQETKVLAGFSWALQLWAFEAIPGLLARLGGNDEQTLLTYDGDKLPQHTGLGLVDVLDAEHDPKLTVQPMYEPGEDKEDGWGEFDSEIFDRKVAYMVGLVKAWHKFSKGEWVGGDADEPLKVAGRGYEVAELQAKVEKLSQAFASLEKVVGKQARILKKLLAKRKGKFSNRKLSGVGWKRREAGCVGTGRKPLFEGSPPAGSDSSSDEDRTDHPSGKKEEDVVPPETENIRGVDKRGAMVFFGSGSNTFYITEDEVCEDQTAGEEHESMEETAAEAKGDVGETEVEKATINEDKDEAVEKEAVWRDVMRRRRMMLLKILLIGYTSVQSCLGSVLTEMCLGVAMLKVAAADGVKGGSEDESDEEKMLAREETMVELSDSSPCPWSEKHKLVEREADLAALLLAKERFTMDILIPEVEDPDYAFFESVLVANPKVLHLNTGNYNLDNQFFLDLAAPRKWVSTEHMEALVDYVGLRHDERLKQQQYLFLKPWLSSFLTKERKKWGEDVDTLYTPMIWNGNHWAGMCISLTDWRVLVLDPNPKLKDMAAVSGLLDSVAQMLPYLVEKSGDCGPGAIKFMELHALGNPHPRMDGLTDELVDLMRKQFAMDLYKDWVVPLYMGAKMN</sequence>
<evidence type="ECO:0000256" key="1">
    <source>
        <dbReference type="ARBA" id="ARBA00005234"/>
    </source>
</evidence>
<dbReference type="Gene3D" id="3.40.395.10">
    <property type="entry name" value="Adenoviral Proteinase, Chain A"/>
    <property type="match status" value="1"/>
</dbReference>
<protein>
    <recommendedName>
        <fullName evidence="5">Ubiquitin-like protease family profile domain-containing protein</fullName>
    </recommendedName>
</protein>
<dbReference type="SUPFAM" id="SSF54001">
    <property type="entry name" value="Cysteine proteinases"/>
    <property type="match status" value="1"/>
</dbReference>
<comment type="similarity">
    <text evidence="1">Belongs to the peptidase C48 family.</text>
</comment>
<keyword evidence="3" id="KW-0378">Hydrolase</keyword>